<sequence>MQVRCRSVQYIPKADLCPGWVHLPPGSQNGGVANSGQSGWNGFLQISPRQTGQVSLHSTSWTIRSSTWPAPQADPWLLTENACYPSTLTQDPGFALLTWDHYYGAVPARLPYSVPPTLQFLDEEYPKFVRDDQTDKILVDEGNSTRKATDEEMKCQTDDCAQELEEYDQAVEETKEAARYPNLWK</sequence>
<evidence type="ECO:0000313" key="1">
    <source>
        <dbReference type="EMBL" id="PTU19275.1"/>
    </source>
</evidence>
<gene>
    <name evidence="1" type="ORF">P175DRAFT_0524868</name>
</gene>
<dbReference type="OrthoDB" id="4848012at2759"/>
<dbReference type="EMBL" id="MSFN02000006">
    <property type="protein sequence ID" value="PTU19275.1"/>
    <property type="molecule type" value="Genomic_DNA"/>
</dbReference>
<evidence type="ECO:0000313" key="2">
    <source>
        <dbReference type="Proteomes" id="UP000244073"/>
    </source>
</evidence>
<dbReference type="RefSeq" id="XP_040750667.1">
    <property type="nucleotide sequence ID" value="XM_040899394.1"/>
</dbReference>
<dbReference type="VEuPathDB" id="FungiDB:P175DRAFT_0524868"/>
<reference evidence="1 2" key="1">
    <citation type="journal article" date="2018" name="Proc. Natl. Acad. Sci. U.S.A.">
        <title>Linking secondary metabolites to gene clusters through genome sequencing of six diverse Aspergillus species.</title>
        <authorList>
            <person name="Kaerboelling I."/>
            <person name="Vesth T.C."/>
            <person name="Frisvad J.C."/>
            <person name="Nybo J.L."/>
            <person name="Theobald S."/>
            <person name="Kuo A."/>
            <person name="Bowyer P."/>
            <person name="Matsuda Y."/>
            <person name="Mondo S."/>
            <person name="Lyhne E.K."/>
            <person name="Kogle M.E."/>
            <person name="Clum A."/>
            <person name="Lipzen A."/>
            <person name="Salamov A."/>
            <person name="Ngan C.Y."/>
            <person name="Daum C."/>
            <person name="Chiniquy J."/>
            <person name="Barry K."/>
            <person name="LaButti K."/>
            <person name="Haridas S."/>
            <person name="Simmons B.A."/>
            <person name="Magnuson J.K."/>
            <person name="Mortensen U.H."/>
            <person name="Larsen T.O."/>
            <person name="Grigoriev I.V."/>
            <person name="Baker S.E."/>
            <person name="Andersen M.R."/>
        </authorList>
    </citation>
    <scope>NUCLEOTIDE SEQUENCE [LARGE SCALE GENOMIC DNA]</scope>
    <source>
        <strain evidence="1 2">IBT 24754</strain>
    </source>
</reference>
<dbReference type="GeneID" id="63816276"/>
<dbReference type="Proteomes" id="UP000244073">
    <property type="component" value="Unassembled WGS sequence"/>
</dbReference>
<comment type="caution">
    <text evidence="1">The sequence shown here is derived from an EMBL/GenBank/DDBJ whole genome shotgun (WGS) entry which is preliminary data.</text>
</comment>
<proteinExistence type="predicted"/>
<dbReference type="AlphaFoldDB" id="A0A2T5LSM2"/>
<accession>A0A2T5LSM2</accession>
<organism evidence="1 2">
    <name type="scientific">Aspergillus ochraceoroseus IBT 24754</name>
    <dbReference type="NCBI Taxonomy" id="1392256"/>
    <lineage>
        <taxon>Eukaryota</taxon>
        <taxon>Fungi</taxon>
        <taxon>Dikarya</taxon>
        <taxon>Ascomycota</taxon>
        <taxon>Pezizomycotina</taxon>
        <taxon>Eurotiomycetes</taxon>
        <taxon>Eurotiomycetidae</taxon>
        <taxon>Eurotiales</taxon>
        <taxon>Aspergillaceae</taxon>
        <taxon>Aspergillus</taxon>
        <taxon>Aspergillus subgen. Nidulantes</taxon>
    </lineage>
</organism>
<name>A0A2T5LSM2_9EURO</name>
<protein>
    <submittedName>
        <fullName evidence="1">Uncharacterized protein</fullName>
    </submittedName>
</protein>